<dbReference type="GO" id="GO:0003796">
    <property type="term" value="F:lysozyme activity"/>
    <property type="evidence" value="ECO:0007669"/>
    <property type="project" value="InterPro"/>
</dbReference>
<name>A0A1N6UM04_9BACT</name>
<feature type="signal peptide" evidence="4">
    <location>
        <begin position="1"/>
        <end position="16"/>
    </location>
</feature>
<dbReference type="AlphaFoldDB" id="A0A1N6UM04"/>
<dbReference type="PANTHER" id="PTHR34135">
    <property type="entry name" value="LYSOZYME"/>
    <property type="match status" value="1"/>
</dbReference>
<dbReference type="Gene3D" id="3.20.20.80">
    <property type="entry name" value="Glycosidases"/>
    <property type="match status" value="1"/>
</dbReference>
<evidence type="ECO:0000256" key="4">
    <source>
        <dbReference type="SAM" id="SignalP"/>
    </source>
</evidence>
<accession>A0A1N6UM04</accession>
<dbReference type="SMR" id="A0A1N6UM04"/>
<dbReference type="GO" id="GO:0009253">
    <property type="term" value="P:peptidoglycan catabolic process"/>
    <property type="evidence" value="ECO:0007669"/>
    <property type="project" value="InterPro"/>
</dbReference>
<feature type="chain" id="PRO_5009938757" evidence="4">
    <location>
        <begin position="17"/>
        <end position="287"/>
    </location>
</feature>
<dbReference type="SMART" id="SM00641">
    <property type="entry name" value="Glyco_25"/>
    <property type="match status" value="1"/>
</dbReference>
<keyword evidence="3" id="KW-0326">Glycosidase</keyword>
<dbReference type="Pfam" id="PF01183">
    <property type="entry name" value="Glyco_hydro_25"/>
    <property type="match status" value="1"/>
</dbReference>
<dbReference type="InterPro" id="IPR002053">
    <property type="entry name" value="Glyco_hydro_25"/>
</dbReference>
<dbReference type="STRING" id="1077936.SAMN05421545_0960"/>
<dbReference type="GO" id="GO:0016998">
    <property type="term" value="P:cell wall macromolecule catabolic process"/>
    <property type="evidence" value="ECO:0007669"/>
    <property type="project" value="InterPro"/>
</dbReference>
<dbReference type="PROSITE" id="PS51904">
    <property type="entry name" value="GLYCOSYL_HYDROL_F25_2"/>
    <property type="match status" value="1"/>
</dbReference>
<keyword evidence="6" id="KW-1185">Reference proteome</keyword>
<gene>
    <name evidence="5" type="ORF">SAMN05421545_0960</name>
</gene>
<dbReference type="InterPro" id="IPR017853">
    <property type="entry name" value="GH"/>
</dbReference>
<dbReference type="OrthoDB" id="9798192at2"/>
<protein>
    <submittedName>
        <fullName evidence="5">Lyzozyme M1 (1,4-beta-N-acetylmuramidase), GH25 family</fullName>
    </submittedName>
</protein>
<keyword evidence="2" id="KW-0378">Hydrolase</keyword>
<dbReference type="InterPro" id="IPR018077">
    <property type="entry name" value="Glyco_hydro_fam25_subgr"/>
</dbReference>
<evidence type="ECO:0000256" key="2">
    <source>
        <dbReference type="ARBA" id="ARBA00022801"/>
    </source>
</evidence>
<dbReference type="Proteomes" id="UP000185924">
    <property type="component" value="Unassembled WGS sequence"/>
</dbReference>
<sequence>MMFSLLYLAAHKMAYSGLLLSLLFTGIPSGNSDNTKNNGATAKSTGATTKTTLITSSSLKGIDVSKWQKEVDWDQVRDAGVSFAFVKATQDDYRLDPYFARNWEETKRVGIKRGAYHFFIPAAPVQGQIEMFINTVELHEGDLPPVLDVEVIEKHTSPADMRKNMRIWLEAVTAHYGVKPIIYTNQNFYRRWLQGHFKDYHFWIARYNTIEPDIHHEDKWLFWQYTDTGKLAGINAAIDLNYFAGDMNSLNLMCVPPKLTPYPEKVILAELEQLPAVKLLANNIDEP</sequence>
<comment type="similarity">
    <text evidence="1">Belongs to the glycosyl hydrolase 25 family.</text>
</comment>
<evidence type="ECO:0000313" key="6">
    <source>
        <dbReference type="Proteomes" id="UP000185924"/>
    </source>
</evidence>
<dbReference type="RefSeq" id="WP_007658370.1">
    <property type="nucleotide sequence ID" value="NZ_FTNM01000001.1"/>
</dbReference>
<keyword evidence="4" id="KW-0732">Signal</keyword>
<dbReference type="EMBL" id="FTNM01000001">
    <property type="protein sequence ID" value="SIQ66643.1"/>
    <property type="molecule type" value="Genomic_DNA"/>
</dbReference>
<reference evidence="6" key="1">
    <citation type="submission" date="2017-01" db="EMBL/GenBank/DDBJ databases">
        <authorList>
            <person name="Varghese N."/>
            <person name="Submissions S."/>
        </authorList>
    </citation>
    <scope>NUCLEOTIDE SEQUENCE [LARGE SCALE GENOMIC DNA]</scope>
    <source>
        <strain evidence="6">DM9</strain>
    </source>
</reference>
<evidence type="ECO:0000256" key="3">
    <source>
        <dbReference type="ARBA" id="ARBA00023295"/>
    </source>
</evidence>
<proteinExistence type="inferred from homology"/>
<organism evidence="5 6">
    <name type="scientific">Pontibacter lucknowensis</name>
    <dbReference type="NCBI Taxonomy" id="1077936"/>
    <lineage>
        <taxon>Bacteria</taxon>
        <taxon>Pseudomonadati</taxon>
        <taxon>Bacteroidota</taxon>
        <taxon>Cytophagia</taxon>
        <taxon>Cytophagales</taxon>
        <taxon>Hymenobacteraceae</taxon>
        <taxon>Pontibacter</taxon>
    </lineage>
</organism>
<dbReference type="SUPFAM" id="SSF51445">
    <property type="entry name" value="(Trans)glycosidases"/>
    <property type="match status" value="1"/>
</dbReference>
<dbReference type="GO" id="GO:0016052">
    <property type="term" value="P:carbohydrate catabolic process"/>
    <property type="evidence" value="ECO:0007669"/>
    <property type="project" value="TreeGrafter"/>
</dbReference>
<evidence type="ECO:0000313" key="5">
    <source>
        <dbReference type="EMBL" id="SIQ66643.1"/>
    </source>
</evidence>
<evidence type="ECO:0000256" key="1">
    <source>
        <dbReference type="ARBA" id="ARBA00010646"/>
    </source>
</evidence>
<dbReference type="PANTHER" id="PTHR34135:SF2">
    <property type="entry name" value="LYSOZYME"/>
    <property type="match status" value="1"/>
</dbReference>